<name>A0A9P4MX21_9PLEO</name>
<accession>A0A9P4MX21</accession>
<dbReference type="AlphaFoldDB" id="A0A9P4MX21"/>
<keyword evidence="1" id="KW-1133">Transmembrane helix</keyword>
<comment type="caution">
    <text evidence="2">The sequence shown here is derived from an EMBL/GenBank/DDBJ whole genome shotgun (WGS) entry which is preliminary data.</text>
</comment>
<evidence type="ECO:0000313" key="2">
    <source>
        <dbReference type="EMBL" id="KAF2205687.1"/>
    </source>
</evidence>
<sequence>MAVYSMSNALPPAICLCYIPNTRTGIRRKNKVSDERVIHPVWAPGYFWAGGVAAAAIVQVRMLGGALTLAIVTAGYERLS</sequence>
<organism evidence="2 3">
    <name type="scientific">Delitschia confertaspora ATCC 74209</name>
    <dbReference type="NCBI Taxonomy" id="1513339"/>
    <lineage>
        <taxon>Eukaryota</taxon>
        <taxon>Fungi</taxon>
        <taxon>Dikarya</taxon>
        <taxon>Ascomycota</taxon>
        <taxon>Pezizomycotina</taxon>
        <taxon>Dothideomycetes</taxon>
        <taxon>Pleosporomycetidae</taxon>
        <taxon>Pleosporales</taxon>
        <taxon>Delitschiaceae</taxon>
        <taxon>Delitschia</taxon>
    </lineage>
</organism>
<keyword evidence="3" id="KW-1185">Reference proteome</keyword>
<proteinExistence type="predicted"/>
<keyword evidence="1" id="KW-0812">Transmembrane</keyword>
<keyword evidence="1" id="KW-0472">Membrane</keyword>
<dbReference type="EMBL" id="ML993851">
    <property type="protein sequence ID" value="KAF2205687.1"/>
    <property type="molecule type" value="Genomic_DNA"/>
</dbReference>
<dbReference type="Proteomes" id="UP000799536">
    <property type="component" value="Unassembled WGS sequence"/>
</dbReference>
<gene>
    <name evidence="2" type="ORF">GQ43DRAFT_467952</name>
</gene>
<protein>
    <submittedName>
        <fullName evidence="2">Uncharacterized protein</fullName>
    </submittedName>
</protein>
<evidence type="ECO:0000256" key="1">
    <source>
        <dbReference type="SAM" id="Phobius"/>
    </source>
</evidence>
<feature type="transmembrane region" description="Helical" evidence="1">
    <location>
        <begin position="46"/>
        <end position="72"/>
    </location>
</feature>
<evidence type="ECO:0000313" key="3">
    <source>
        <dbReference type="Proteomes" id="UP000799536"/>
    </source>
</evidence>
<reference evidence="2" key="1">
    <citation type="journal article" date="2020" name="Stud. Mycol.">
        <title>101 Dothideomycetes genomes: a test case for predicting lifestyles and emergence of pathogens.</title>
        <authorList>
            <person name="Haridas S."/>
            <person name="Albert R."/>
            <person name="Binder M."/>
            <person name="Bloem J."/>
            <person name="Labutti K."/>
            <person name="Salamov A."/>
            <person name="Andreopoulos B."/>
            <person name="Baker S."/>
            <person name="Barry K."/>
            <person name="Bills G."/>
            <person name="Bluhm B."/>
            <person name="Cannon C."/>
            <person name="Castanera R."/>
            <person name="Culley D."/>
            <person name="Daum C."/>
            <person name="Ezra D."/>
            <person name="Gonzalez J."/>
            <person name="Henrissat B."/>
            <person name="Kuo A."/>
            <person name="Liang C."/>
            <person name="Lipzen A."/>
            <person name="Lutzoni F."/>
            <person name="Magnuson J."/>
            <person name="Mondo S."/>
            <person name="Nolan M."/>
            <person name="Ohm R."/>
            <person name="Pangilinan J."/>
            <person name="Park H.-J."/>
            <person name="Ramirez L."/>
            <person name="Alfaro M."/>
            <person name="Sun H."/>
            <person name="Tritt A."/>
            <person name="Yoshinaga Y."/>
            <person name="Zwiers L.-H."/>
            <person name="Turgeon B."/>
            <person name="Goodwin S."/>
            <person name="Spatafora J."/>
            <person name="Crous P."/>
            <person name="Grigoriev I."/>
        </authorList>
    </citation>
    <scope>NUCLEOTIDE SEQUENCE</scope>
    <source>
        <strain evidence="2">ATCC 74209</strain>
    </source>
</reference>